<dbReference type="EMBL" id="OZ034832">
    <property type="protein sequence ID" value="CAL1689727.1"/>
    <property type="molecule type" value="Genomic_DNA"/>
</dbReference>
<proteinExistence type="predicted"/>
<name>A0AAV2PAG8_9HYME</name>
<dbReference type="Proteomes" id="UP001497644">
    <property type="component" value="Chromosome 9"/>
</dbReference>
<evidence type="ECO:0000313" key="1">
    <source>
        <dbReference type="EMBL" id="CAL1689727.1"/>
    </source>
</evidence>
<organism evidence="1 2">
    <name type="scientific">Lasius platythorax</name>
    <dbReference type="NCBI Taxonomy" id="488582"/>
    <lineage>
        <taxon>Eukaryota</taxon>
        <taxon>Metazoa</taxon>
        <taxon>Ecdysozoa</taxon>
        <taxon>Arthropoda</taxon>
        <taxon>Hexapoda</taxon>
        <taxon>Insecta</taxon>
        <taxon>Pterygota</taxon>
        <taxon>Neoptera</taxon>
        <taxon>Endopterygota</taxon>
        <taxon>Hymenoptera</taxon>
        <taxon>Apocrita</taxon>
        <taxon>Aculeata</taxon>
        <taxon>Formicoidea</taxon>
        <taxon>Formicidae</taxon>
        <taxon>Formicinae</taxon>
        <taxon>Lasius</taxon>
        <taxon>Lasius</taxon>
    </lineage>
</organism>
<reference evidence="1" key="1">
    <citation type="submission" date="2024-04" db="EMBL/GenBank/DDBJ databases">
        <authorList>
            <consortium name="Molecular Ecology Group"/>
        </authorList>
    </citation>
    <scope>NUCLEOTIDE SEQUENCE</scope>
</reference>
<dbReference type="AlphaFoldDB" id="A0AAV2PAG8"/>
<evidence type="ECO:0000313" key="2">
    <source>
        <dbReference type="Proteomes" id="UP001497644"/>
    </source>
</evidence>
<sequence>MYSDFFRKTSKKEILF</sequence>
<protein>
    <submittedName>
        <fullName evidence="1">Uncharacterized protein</fullName>
    </submittedName>
</protein>
<gene>
    <name evidence="1" type="ORF">LPLAT_LOCUS14590</name>
</gene>
<accession>A0AAV2PAG8</accession>
<keyword evidence="2" id="KW-1185">Reference proteome</keyword>